<dbReference type="Proteomes" id="UP001190700">
    <property type="component" value="Unassembled WGS sequence"/>
</dbReference>
<evidence type="ECO:0000313" key="1">
    <source>
        <dbReference type="EMBL" id="KAK3261157.1"/>
    </source>
</evidence>
<accession>A0AAE0FJU3</accession>
<proteinExistence type="predicted"/>
<dbReference type="EMBL" id="LGRX02017106">
    <property type="protein sequence ID" value="KAK3261157.1"/>
    <property type="molecule type" value="Genomic_DNA"/>
</dbReference>
<dbReference type="AlphaFoldDB" id="A0AAE0FJU3"/>
<keyword evidence="2" id="KW-1185">Reference proteome</keyword>
<name>A0AAE0FJU3_9CHLO</name>
<evidence type="ECO:0000313" key="2">
    <source>
        <dbReference type="Proteomes" id="UP001190700"/>
    </source>
</evidence>
<protein>
    <submittedName>
        <fullName evidence="1">Uncharacterized protein</fullName>
    </submittedName>
</protein>
<gene>
    <name evidence="1" type="ORF">CYMTET_29923</name>
</gene>
<reference evidence="1 2" key="1">
    <citation type="journal article" date="2015" name="Genome Biol. Evol.">
        <title>Comparative Genomics of a Bacterivorous Green Alga Reveals Evolutionary Causalities and Consequences of Phago-Mixotrophic Mode of Nutrition.</title>
        <authorList>
            <person name="Burns J.A."/>
            <person name="Paasch A."/>
            <person name="Narechania A."/>
            <person name="Kim E."/>
        </authorList>
    </citation>
    <scope>NUCLEOTIDE SEQUENCE [LARGE SCALE GENOMIC DNA]</scope>
    <source>
        <strain evidence="1 2">PLY_AMNH</strain>
    </source>
</reference>
<sequence length="183" mass="20825">MSISSISDQDWACDATRRVVTPTLSGLGLSLSAHSHSHSRVGVAQRPLDFTSHLKDLCFPSKPKADANGKPDLRSFRSNFEWILCVPSELSALQELKQQAKELRRNPSFVSCLRKGNNTHNLERCFEVWTPPSVLKIPIREFGQQHPQRSWQSSHHQSLKLKSDLRTLSQWWMPLASSRIKTL</sequence>
<comment type="caution">
    <text evidence="1">The sequence shown here is derived from an EMBL/GenBank/DDBJ whole genome shotgun (WGS) entry which is preliminary data.</text>
</comment>
<organism evidence="1 2">
    <name type="scientific">Cymbomonas tetramitiformis</name>
    <dbReference type="NCBI Taxonomy" id="36881"/>
    <lineage>
        <taxon>Eukaryota</taxon>
        <taxon>Viridiplantae</taxon>
        <taxon>Chlorophyta</taxon>
        <taxon>Pyramimonadophyceae</taxon>
        <taxon>Pyramimonadales</taxon>
        <taxon>Pyramimonadaceae</taxon>
        <taxon>Cymbomonas</taxon>
    </lineage>
</organism>